<evidence type="ECO:0000313" key="3">
    <source>
        <dbReference type="Proteomes" id="UP000500806"/>
    </source>
</evidence>
<gene>
    <name evidence="2" type="ORF">DCO16_04440</name>
</gene>
<evidence type="ECO:0008006" key="4">
    <source>
        <dbReference type="Google" id="ProtNLM"/>
    </source>
</evidence>
<name>A0A6M9PU28_9BURK</name>
<dbReference type="EMBL" id="CP028941">
    <property type="protein sequence ID" value="QKM62377.1"/>
    <property type="molecule type" value="Genomic_DNA"/>
</dbReference>
<feature type="signal peptide" evidence="1">
    <location>
        <begin position="1"/>
        <end position="17"/>
    </location>
</feature>
<feature type="chain" id="PRO_5026814226" description="MetA-pathway of phenol degradation" evidence="1">
    <location>
        <begin position="18"/>
        <end position="281"/>
    </location>
</feature>
<protein>
    <recommendedName>
        <fullName evidence="4">MetA-pathway of phenol degradation</fullName>
    </recommendedName>
</protein>
<dbReference type="Proteomes" id="UP000500806">
    <property type="component" value="Chromosome"/>
</dbReference>
<sequence length="281" mass="30647">MRLYLLTLLFIPVLSYGFEPLNTDDAGTVKKSSNQIEQYFFKTATHGHNTVSSKSSQIITPGEEYFGVSQAQAFPFTYTRGLTENIEASIGASYFATPRGSYSPISNKVIAIKWRFLEAEDGQWALAIKPSLTLPGTGQQQVSGIGLALPNYGVNLIGSHYLGDIEIHVNASYTKSLYNTNYLIATGPPENRTNIIFASVAPVWKVSKSIKLALDTGLETNPPISQQYLSNYALLATIISINDDLDLGLSYMRSAANMGVVFGGTGISASRSDIGFTWRFQ</sequence>
<proteinExistence type="predicted"/>
<keyword evidence="3" id="KW-1185">Reference proteome</keyword>
<reference evidence="2 3" key="1">
    <citation type="submission" date="2018-04" db="EMBL/GenBank/DDBJ databases">
        <title>Polynucleobacter sp. LimPoW16 genome.</title>
        <authorList>
            <person name="Hahn M.W."/>
        </authorList>
    </citation>
    <scope>NUCLEOTIDE SEQUENCE [LARGE SCALE GENOMIC DNA]</scope>
    <source>
        <strain evidence="2 3">LimPoW16</strain>
    </source>
</reference>
<dbReference type="KEGG" id="pani:DCO16_04440"/>
<accession>A0A6M9PU28</accession>
<organism evidence="2 3">
    <name type="scientific">Polynucleobacter antarcticus</name>
    <dbReference type="NCBI Taxonomy" id="1743162"/>
    <lineage>
        <taxon>Bacteria</taxon>
        <taxon>Pseudomonadati</taxon>
        <taxon>Pseudomonadota</taxon>
        <taxon>Betaproteobacteria</taxon>
        <taxon>Burkholderiales</taxon>
        <taxon>Burkholderiaceae</taxon>
        <taxon>Polynucleobacter</taxon>
    </lineage>
</organism>
<evidence type="ECO:0000313" key="2">
    <source>
        <dbReference type="EMBL" id="QKM62377.1"/>
    </source>
</evidence>
<evidence type="ECO:0000256" key="1">
    <source>
        <dbReference type="SAM" id="SignalP"/>
    </source>
</evidence>
<dbReference type="RefSeq" id="WP_173942528.1">
    <property type="nucleotide sequence ID" value="NZ_CBCSCD010000004.1"/>
</dbReference>
<keyword evidence="1" id="KW-0732">Signal</keyword>
<dbReference type="AlphaFoldDB" id="A0A6M9PU28"/>